<evidence type="ECO:0000256" key="1">
    <source>
        <dbReference type="SAM" id="MobiDB-lite"/>
    </source>
</evidence>
<dbReference type="Proteomes" id="UP000037136">
    <property type="component" value="Unassembled WGS sequence"/>
</dbReference>
<evidence type="ECO:0000313" key="3">
    <source>
        <dbReference type="Proteomes" id="UP000037136"/>
    </source>
</evidence>
<sequence length="537" mass="57383">MSALEADFVSPAPSTPPPRHLHRVLGLDESSWLHVPALSRRHMRSSSQPSSVYSAVSTVESTPDSAYSRLSTPPPRASPPVRHHGPLLLPKIRPQDQHLDSGRPSTAAVIVSPPAQCSSLAACSAEDQHSALGPAPLLCSPASFALTKQVLPDCGLDDDSALDLDIGYVPYYPMSCLVDASSLTDVVRSSHSAYPSSHVPRAASSMGPDASSSVVATTTLLEYLTSPNPAATLVRTISLPLRDPAIKHFWWDIRGIRHWDSFTAAAVYALPGVSALLSTPISAPALPQPTMTSRHPETEASLHAIYASFYLTKLNAALAISSSRPLRLAAPATKTARGADDLLFVANGPGESAGAAALFGGKPSARLVGLVRSFDRFNTGMRAEGNVKRVEYLGGLAALHHAMREHGCRYGFILTEIELVVVRCGTDTTPYFGDMDLTSVPLAHPAAAEEPLTACLALWALCRLAADVSPPGHAHWRADIGAPAEGSRRKARPREAWMPQPQLAEKREAKRSRGWVWPEDPVGRKELGKRGVRYGGL</sequence>
<keyword evidence="3" id="KW-1185">Reference proteome</keyword>
<reference evidence="2 3" key="2">
    <citation type="journal article" date="2017" name="Sci. Rep.">
        <title>Ant-infecting Ophiocordyceps genomes reveal a high diversity of potential behavioral manipulation genes and a possible major role for enterotoxins.</title>
        <authorList>
            <person name="de Bekker C."/>
            <person name="Ohm R.A."/>
            <person name="Evans H.C."/>
            <person name="Brachmann A."/>
            <person name="Hughes D.P."/>
        </authorList>
    </citation>
    <scope>NUCLEOTIDE SEQUENCE [LARGE SCALE GENOMIC DNA]</scope>
    <source>
        <strain evidence="2 3">SC16a</strain>
    </source>
</reference>
<feature type="region of interest" description="Disordered" evidence="1">
    <location>
        <begin position="478"/>
        <end position="537"/>
    </location>
</feature>
<dbReference type="STRING" id="268505.A0A2A9PAS6"/>
<feature type="region of interest" description="Disordered" evidence="1">
    <location>
        <begin position="63"/>
        <end position="86"/>
    </location>
</feature>
<evidence type="ECO:0000313" key="2">
    <source>
        <dbReference type="EMBL" id="PFH57926.1"/>
    </source>
</evidence>
<evidence type="ECO:0008006" key="4">
    <source>
        <dbReference type="Google" id="ProtNLM"/>
    </source>
</evidence>
<gene>
    <name evidence="2" type="ORF">XA68_14415</name>
</gene>
<feature type="region of interest" description="Disordered" evidence="1">
    <location>
        <begin position="1"/>
        <end position="22"/>
    </location>
</feature>
<name>A0A2A9PAS6_OPHUN</name>
<protein>
    <recommendedName>
        <fullName evidence="4">Sialidase</fullName>
    </recommendedName>
</protein>
<reference evidence="2 3" key="1">
    <citation type="journal article" date="2015" name="BMC Genomics">
        <title>Gene expression during zombie ant biting behavior reflects the complexity underlying fungal parasitic behavioral manipulation.</title>
        <authorList>
            <person name="de Bekker C."/>
            <person name="Ohm R.A."/>
            <person name="Loreto R.G."/>
            <person name="Sebastian A."/>
            <person name="Albert I."/>
            <person name="Merrow M."/>
            <person name="Brachmann A."/>
            <person name="Hughes D.P."/>
        </authorList>
    </citation>
    <scope>NUCLEOTIDE SEQUENCE [LARGE SCALE GENOMIC DNA]</scope>
    <source>
        <strain evidence="2 3">SC16a</strain>
    </source>
</reference>
<dbReference type="AlphaFoldDB" id="A0A2A9PAS6"/>
<accession>A0A2A9PAS6</accession>
<dbReference type="OrthoDB" id="5300765at2759"/>
<comment type="caution">
    <text evidence="2">The sequence shown here is derived from an EMBL/GenBank/DDBJ whole genome shotgun (WGS) entry which is preliminary data.</text>
</comment>
<dbReference type="EMBL" id="LAZP02000350">
    <property type="protein sequence ID" value="PFH57926.1"/>
    <property type="molecule type" value="Genomic_DNA"/>
</dbReference>
<proteinExistence type="predicted"/>
<organism evidence="2 3">
    <name type="scientific">Ophiocordyceps unilateralis</name>
    <name type="common">Zombie-ant fungus</name>
    <name type="synonym">Torrubia unilateralis</name>
    <dbReference type="NCBI Taxonomy" id="268505"/>
    <lineage>
        <taxon>Eukaryota</taxon>
        <taxon>Fungi</taxon>
        <taxon>Dikarya</taxon>
        <taxon>Ascomycota</taxon>
        <taxon>Pezizomycotina</taxon>
        <taxon>Sordariomycetes</taxon>
        <taxon>Hypocreomycetidae</taxon>
        <taxon>Hypocreales</taxon>
        <taxon>Ophiocordycipitaceae</taxon>
        <taxon>Ophiocordyceps</taxon>
    </lineage>
</organism>